<reference evidence="10" key="1">
    <citation type="journal article" date="2020" name="Stud. Mycol.">
        <title>101 Dothideomycetes genomes: a test case for predicting lifestyles and emergence of pathogens.</title>
        <authorList>
            <person name="Haridas S."/>
            <person name="Albert R."/>
            <person name="Binder M."/>
            <person name="Bloem J."/>
            <person name="Labutti K."/>
            <person name="Salamov A."/>
            <person name="Andreopoulos B."/>
            <person name="Baker S."/>
            <person name="Barry K."/>
            <person name="Bills G."/>
            <person name="Bluhm B."/>
            <person name="Cannon C."/>
            <person name="Castanera R."/>
            <person name="Culley D."/>
            <person name="Daum C."/>
            <person name="Ezra D."/>
            <person name="Gonzalez J."/>
            <person name="Henrissat B."/>
            <person name="Kuo A."/>
            <person name="Liang C."/>
            <person name="Lipzen A."/>
            <person name="Lutzoni F."/>
            <person name="Magnuson J."/>
            <person name="Mondo S."/>
            <person name="Nolan M."/>
            <person name="Ohm R."/>
            <person name="Pangilinan J."/>
            <person name="Park H.-J."/>
            <person name="Ramirez L."/>
            <person name="Alfaro M."/>
            <person name="Sun H."/>
            <person name="Tritt A."/>
            <person name="Yoshinaga Y."/>
            <person name="Zwiers L.-H."/>
            <person name="Turgeon B."/>
            <person name="Goodwin S."/>
            <person name="Spatafora J."/>
            <person name="Crous P."/>
            <person name="Grigoriev I."/>
        </authorList>
    </citation>
    <scope>NUCLEOTIDE SEQUENCE</scope>
    <source>
        <strain evidence="10">CBS 113818</strain>
    </source>
</reference>
<dbReference type="PRINTS" id="PR00385">
    <property type="entry name" value="P450"/>
</dbReference>
<dbReference type="AlphaFoldDB" id="A0A6A6ZEU4"/>
<keyword evidence="6 8" id="KW-0408">Iron</keyword>
<keyword evidence="4 8" id="KW-0479">Metal-binding</keyword>
<dbReference type="PRINTS" id="PR00463">
    <property type="entry name" value="EP450I"/>
</dbReference>
<keyword evidence="9" id="KW-0472">Membrane</keyword>
<name>A0A6A6ZEU4_9PLEO</name>
<dbReference type="InterPro" id="IPR036396">
    <property type="entry name" value="Cyt_P450_sf"/>
</dbReference>
<keyword evidence="9" id="KW-0812">Transmembrane</keyword>
<dbReference type="CDD" id="cd11051">
    <property type="entry name" value="CYP59-like"/>
    <property type="match status" value="1"/>
</dbReference>
<comment type="cofactor">
    <cofactor evidence="1 8">
        <name>heme</name>
        <dbReference type="ChEBI" id="CHEBI:30413"/>
    </cofactor>
</comment>
<keyword evidence="3 8" id="KW-0349">Heme</keyword>
<sequence length="564" mass="64152">MVLSSLSVTIVVPVISIIVYVLVVGYRRRSRINALRKLGVAMPAGWSWWFGHLRVLDEKLKKLPPDANVYMAMHDIVPDHADSEVFLMDYWPVAEPMLMIFGIELSHQTSTKYDLPKPSNQEHSFSPIIGGSSLITMNGEQWKFWRSLLNPGFSASHMLSLIPNIVDAVDVFCELLEQNANKGLFSLDDMTTRLAMDVITRTTLDTDLDNQRNEHKFAHALNTILNWHSFWDPRILLNPLRVPVQWYYGRIMSSFIRGELSKRFVEMKRSKATINDSAASTKKAKSVIALALEEYITRKQEHDKTPLENIHLDENFARIAANQIRLFIFAGNDTTATAIGYTYHMLSQHPTVLAKVRSEHDTIFGSDTDPGALLRQQPALINQCRYTLAVIKETLRLYPPASSIRDGLPGVSFVDRKGTSIPTEHLSATIMHNYVHVNPRLWHRPLEFLPDRWLVNADHKLYPPPGAFRPFEHGPRNCIGQTLVLNEIRVALIMTARRFYLQPAYEEFDALERAKEGVWMELMRKVGIKGKECKVVLGERAYQTSRSGAHPADGYPCRVSLVGK</sequence>
<dbReference type="Proteomes" id="UP000799424">
    <property type="component" value="Unassembled WGS sequence"/>
</dbReference>
<dbReference type="GO" id="GO:0016705">
    <property type="term" value="F:oxidoreductase activity, acting on paired donors, with incorporation or reduction of molecular oxygen"/>
    <property type="evidence" value="ECO:0007669"/>
    <property type="project" value="InterPro"/>
</dbReference>
<keyword evidence="7" id="KW-0503">Monooxygenase</keyword>
<dbReference type="SUPFAM" id="SSF48264">
    <property type="entry name" value="Cytochrome P450"/>
    <property type="match status" value="1"/>
</dbReference>
<evidence type="ECO:0000313" key="10">
    <source>
        <dbReference type="EMBL" id="KAF2818795.1"/>
    </source>
</evidence>
<evidence type="ECO:0000256" key="6">
    <source>
        <dbReference type="ARBA" id="ARBA00023004"/>
    </source>
</evidence>
<evidence type="ECO:0000256" key="3">
    <source>
        <dbReference type="ARBA" id="ARBA00022617"/>
    </source>
</evidence>
<feature type="binding site" description="axial binding residue" evidence="8">
    <location>
        <position position="478"/>
    </location>
    <ligand>
        <name>heme</name>
        <dbReference type="ChEBI" id="CHEBI:30413"/>
    </ligand>
    <ligandPart>
        <name>Fe</name>
        <dbReference type="ChEBI" id="CHEBI:18248"/>
    </ligandPart>
</feature>
<organism evidence="10 11">
    <name type="scientific">Ophiobolus disseminans</name>
    <dbReference type="NCBI Taxonomy" id="1469910"/>
    <lineage>
        <taxon>Eukaryota</taxon>
        <taxon>Fungi</taxon>
        <taxon>Dikarya</taxon>
        <taxon>Ascomycota</taxon>
        <taxon>Pezizomycotina</taxon>
        <taxon>Dothideomycetes</taxon>
        <taxon>Pleosporomycetidae</taxon>
        <taxon>Pleosporales</taxon>
        <taxon>Pleosporineae</taxon>
        <taxon>Phaeosphaeriaceae</taxon>
        <taxon>Ophiobolus</taxon>
    </lineage>
</organism>
<protein>
    <submittedName>
        <fullName evidence="10">Cytochrome P450</fullName>
    </submittedName>
</protein>
<dbReference type="Pfam" id="PF00067">
    <property type="entry name" value="p450"/>
    <property type="match status" value="1"/>
</dbReference>
<dbReference type="InterPro" id="IPR050121">
    <property type="entry name" value="Cytochrome_P450_monoxygenase"/>
</dbReference>
<dbReference type="OrthoDB" id="10029320at2759"/>
<dbReference type="PANTHER" id="PTHR24305:SF107">
    <property type="entry name" value="P450, PUTATIVE (EUROFUNG)-RELATED"/>
    <property type="match status" value="1"/>
</dbReference>
<evidence type="ECO:0000256" key="7">
    <source>
        <dbReference type="ARBA" id="ARBA00023033"/>
    </source>
</evidence>
<evidence type="ECO:0000313" key="11">
    <source>
        <dbReference type="Proteomes" id="UP000799424"/>
    </source>
</evidence>
<comment type="pathway">
    <text evidence="2">Secondary metabolite biosynthesis.</text>
</comment>
<dbReference type="GO" id="GO:0020037">
    <property type="term" value="F:heme binding"/>
    <property type="evidence" value="ECO:0007669"/>
    <property type="project" value="InterPro"/>
</dbReference>
<evidence type="ECO:0000256" key="2">
    <source>
        <dbReference type="ARBA" id="ARBA00005179"/>
    </source>
</evidence>
<feature type="transmembrane region" description="Helical" evidence="9">
    <location>
        <begin position="6"/>
        <end position="26"/>
    </location>
</feature>
<evidence type="ECO:0000256" key="4">
    <source>
        <dbReference type="ARBA" id="ARBA00022723"/>
    </source>
</evidence>
<dbReference type="PANTHER" id="PTHR24305">
    <property type="entry name" value="CYTOCHROME P450"/>
    <property type="match status" value="1"/>
</dbReference>
<keyword evidence="11" id="KW-1185">Reference proteome</keyword>
<dbReference type="Gene3D" id="1.10.630.10">
    <property type="entry name" value="Cytochrome P450"/>
    <property type="match status" value="1"/>
</dbReference>
<proteinExistence type="predicted"/>
<keyword evidence="5" id="KW-0560">Oxidoreductase</keyword>
<evidence type="ECO:0000256" key="5">
    <source>
        <dbReference type="ARBA" id="ARBA00023002"/>
    </source>
</evidence>
<dbReference type="GO" id="GO:0005506">
    <property type="term" value="F:iron ion binding"/>
    <property type="evidence" value="ECO:0007669"/>
    <property type="project" value="InterPro"/>
</dbReference>
<evidence type="ECO:0000256" key="9">
    <source>
        <dbReference type="SAM" id="Phobius"/>
    </source>
</evidence>
<dbReference type="InterPro" id="IPR001128">
    <property type="entry name" value="Cyt_P450"/>
</dbReference>
<accession>A0A6A6ZEU4</accession>
<dbReference type="EMBL" id="MU006249">
    <property type="protein sequence ID" value="KAF2818795.1"/>
    <property type="molecule type" value="Genomic_DNA"/>
</dbReference>
<dbReference type="InterPro" id="IPR002401">
    <property type="entry name" value="Cyt_P450_E_grp-I"/>
</dbReference>
<evidence type="ECO:0000256" key="8">
    <source>
        <dbReference type="PIRSR" id="PIRSR602401-1"/>
    </source>
</evidence>
<dbReference type="GO" id="GO:0004497">
    <property type="term" value="F:monooxygenase activity"/>
    <property type="evidence" value="ECO:0007669"/>
    <property type="project" value="UniProtKB-KW"/>
</dbReference>
<gene>
    <name evidence="10" type="ORF">CC86DRAFT_363902</name>
</gene>
<evidence type="ECO:0000256" key="1">
    <source>
        <dbReference type="ARBA" id="ARBA00001971"/>
    </source>
</evidence>
<keyword evidence="9" id="KW-1133">Transmembrane helix</keyword>